<organism evidence="1 2">
    <name type="scientific">Caerostris darwini</name>
    <dbReference type="NCBI Taxonomy" id="1538125"/>
    <lineage>
        <taxon>Eukaryota</taxon>
        <taxon>Metazoa</taxon>
        <taxon>Ecdysozoa</taxon>
        <taxon>Arthropoda</taxon>
        <taxon>Chelicerata</taxon>
        <taxon>Arachnida</taxon>
        <taxon>Araneae</taxon>
        <taxon>Araneomorphae</taxon>
        <taxon>Entelegynae</taxon>
        <taxon>Araneoidea</taxon>
        <taxon>Araneidae</taxon>
        <taxon>Caerostris</taxon>
    </lineage>
</organism>
<keyword evidence="2" id="KW-1185">Reference proteome</keyword>
<accession>A0AAV4QMK8</accession>
<name>A0AAV4QMK8_9ARAC</name>
<evidence type="ECO:0000313" key="1">
    <source>
        <dbReference type="EMBL" id="GIY09402.1"/>
    </source>
</evidence>
<dbReference type="EMBL" id="BPLQ01004627">
    <property type="protein sequence ID" value="GIY09402.1"/>
    <property type="molecule type" value="Genomic_DNA"/>
</dbReference>
<reference evidence="1 2" key="1">
    <citation type="submission" date="2021-06" db="EMBL/GenBank/DDBJ databases">
        <title>Caerostris darwini draft genome.</title>
        <authorList>
            <person name="Kono N."/>
            <person name="Arakawa K."/>
        </authorList>
    </citation>
    <scope>NUCLEOTIDE SEQUENCE [LARGE SCALE GENOMIC DNA]</scope>
</reference>
<comment type="caution">
    <text evidence="1">The sequence shown here is derived from an EMBL/GenBank/DDBJ whole genome shotgun (WGS) entry which is preliminary data.</text>
</comment>
<protein>
    <submittedName>
        <fullName evidence="1">Uncharacterized protein</fullName>
    </submittedName>
</protein>
<sequence length="148" mass="16962">MHTYYQNLQAKTFNFLRIIHDLPPFHKRGHRFQSNHLQTHPKTNFPLLLSNSEILPKQVQGDHTHPGPALMLAAHISGVKDVKTFPGSTLGAASRNFPGGQDRRKNVTFPGKLRNKIKRNYCFKHPSCKSNDEERHPPPHARHLKLLL</sequence>
<evidence type="ECO:0000313" key="2">
    <source>
        <dbReference type="Proteomes" id="UP001054837"/>
    </source>
</evidence>
<dbReference type="AlphaFoldDB" id="A0AAV4QMK8"/>
<proteinExistence type="predicted"/>
<dbReference type="Proteomes" id="UP001054837">
    <property type="component" value="Unassembled WGS sequence"/>
</dbReference>
<gene>
    <name evidence="1" type="ORF">CDAR_128671</name>
</gene>